<gene>
    <name evidence="1" type="ORF">PLEOSDRAFT_1109897</name>
</gene>
<dbReference type="OrthoDB" id="540004at2759"/>
<evidence type="ECO:0000313" key="2">
    <source>
        <dbReference type="Proteomes" id="UP000027073"/>
    </source>
</evidence>
<sequence length="263" mass="29256">MKLSAALGFVTDFRYALQAPLLGTLKAVISSPSLLLEPALVSRIVMSYHWVQDQILSAQQYVILHAVYVWGLFADGADGNGREIKAELITQGAHRLVLDIGTGHGHTANYLDHDKTAKAAGFEESNGSLDILSCGAEDTESILSSVGAVDTIVSVLTLCSVLNPELTIASLVRDVLKPGGVLLYFEHVRSPRDDVAWWQKLWTPLWQLAFDGCKLDRPTHLWIEDTLNTEGNSIWKEGRRWGVKDEPEEHLWWHQVGRYTKLS</sequence>
<dbReference type="HOGENOM" id="CLU_037990_6_2_1"/>
<name>A0A067N4N6_PLEO1</name>
<organism evidence="1 2">
    <name type="scientific">Pleurotus ostreatus (strain PC15)</name>
    <name type="common">Oyster mushroom</name>
    <dbReference type="NCBI Taxonomy" id="1137138"/>
    <lineage>
        <taxon>Eukaryota</taxon>
        <taxon>Fungi</taxon>
        <taxon>Dikarya</taxon>
        <taxon>Basidiomycota</taxon>
        <taxon>Agaricomycotina</taxon>
        <taxon>Agaricomycetes</taxon>
        <taxon>Agaricomycetidae</taxon>
        <taxon>Agaricales</taxon>
        <taxon>Pleurotineae</taxon>
        <taxon>Pleurotaceae</taxon>
        <taxon>Pleurotus</taxon>
    </lineage>
</organism>
<dbReference type="STRING" id="1137138.A0A067N4N6"/>
<dbReference type="VEuPathDB" id="FungiDB:PLEOSDRAFT_1109897"/>
<dbReference type="Pfam" id="PF13489">
    <property type="entry name" value="Methyltransf_23"/>
    <property type="match status" value="1"/>
</dbReference>
<dbReference type="PANTHER" id="PTHR45036">
    <property type="entry name" value="METHYLTRANSFERASE LIKE 7B"/>
    <property type="match status" value="1"/>
</dbReference>
<protein>
    <recommendedName>
        <fullName evidence="3">Methyltransferase type 11 domain-containing protein</fullName>
    </recommendedName>
</protein>
<dbReference type="SUPFAM" id="SSF53335">
    <property type="entry name" value="S-adenosyl-L-methionine-dependent methyltransferases"/>
    <property type="match status" value="1"/>
</dbReference>
<dbReference type="EMBL" id="KL198014">
    <property type="protein sequence ID" value="KDQ22799.1"/>
    <property type="molecule type" value="Genomic_DNA"/>
</dbReference>
<evidence type="ECO:0000313" key="1">
    <source>
        <dbReference type="EMBL" id="KDQ22799.1"/>
    </source>
</evidence>
<proteinExistence type="predicted"/>
<dbReference type="InParanoid" id="A0A067N4N6"/>
<dbReference type="Proteomes" id="UP000027073">
    <property type="component" value="Unassembled WGS sequence"/>
</dbReference>
<dbReference type="InterPro" id="IPR029063">
    <property type="entry name" value="SAM-dependent_MTases_sf"/>
</dbReference>
<dbReference type="CDD" id="cd02440">
    <property type="entry name" value="AdoMet_MTases"/>
    <property type="match status" value="1"/>
</dbReference>
<reference evidence="2" key="1">
    <citation type="journal article" date="2014" name="Proc. Natl. Acad. Sci. U.S.A.">
        <title>Extensive sampling of basidiomycete genomes demonstrates inadequacy of the white-rot/brown-rot paradigm for wood decay fungi.</title>
        <authorList>
            <person name="Riley R."/>
            <person name="Salamov A.A."/>
            <person name="Brown D.W."/>
            <person name="Nagy L.G."/>
            <person name="Floudas D."/>
            <person name="Held B.W."/>
            <person name="Levasseur A."/>
            <person name="Lombard V."/>
            <person name="Morin E."/>
            <person name="Otillar R."/>
            <person name="Lindquist E.A."/>
            <person name="Sun H."/>
            <person name="LaButti K.M."/>
            <person name="Schmutz J."/>
            <person name="Jabbour D."/>
            <person name="Luo H."/>
            <person name="Baker S.E."/>
            <person name="Pisabarro A.G."/>
            <person name="Walton J.D."/>
            <person name="Blanchette R.A."/>
            <person name="Henrissat B."/>
            <person name="Martin F."/>
            <person name="Cullen D."/>
            <person name="Hibbett D.S."/>
            <person name="Grigoriev I.V."/>
        </authorList>
    </citation>
    <scope>NUCLEOTIDE SEQUENCE [LARGE SCALE GENOMIC DNA]</scope>
    <source>
        <strain evidence="2">PC15</strain>
    </source>
</reference>
<evidence type="ECO:0008006" key="3">
    <source>
        <dbReference type="Google" id="ProtNLM"/>
    </source>
</evidence>
<dbReference type="PANTHER" id="PTHR45036:SF1">
    <property type="entry name" value="METHYLTRANSFERASE LIKE 7A"/>
    <property type="match status" value="1"/>
</dbReference>
<dbReference type="AlphaFoldDB" id="A0A067N4N6"/>
<dbReference type="Gene3D" id="3.40.50.150">
    <property type="entry name" value="Vaccinia Virus protein VP39"/>
    <property type="match status" value="1"/>
</dbReference>
<accession>A0A067N4N6</accession>
<dbReference type="InterPro" id="IPR052356">
    <property type="entry name" value="Thiol_S-MT"/>
</dbReference>